<comment type="caution">
    <text evidence="7">The sequence shown here is derived from an EMBL/GenBank/DDBJ whole genome shotgun (WGS) entry which is preliminary data.</text>
</comment>
<feature type="transmembrane region" description="Helical" evidence="6">
    <location>
        <begin position="58"/>
        <end position="75"/>
    </location>
</feature>
<dbReference type="EMBL" id="JACHHK010000001">
    <property type="protein sequence ID" value="MBB5182400.1"/>
    <property type="molecule type" value="Genomic_DNA"/>
</dbReference>
<proteinExistence type="predicted"/>
<keyword evidence="3 6" id="KW-0812">Transmembrane</keyword>
<keyword evidence="4 6" id="KW-1133">Transmembrane helix</keyword>
<keyword evidence="2" id="KW-1003">Cell membrane</keyword>
<reference evidence="7 8" key="1">
    <citation type="submission" date="2020-08" db="EMBL/GenBank/DDBJ databases">
        <title>Genomic Encyclopedia of Type Strains, Phase IV (KMG-IV): sequencing the most valuable type-strain genomes for metagenomic binning, comparative biology and taxonomic classification.</title>
        <authorList>
            <person name="Goeker M."/>
        </authorList>
    </citation>
    <scope>NUCLEOTIDE SEQUENCE [LARGE SCALE GENOMIC DNA]</scope>
    <source>
        <strain evidence="7 8">DSM 25799</strain>
    </source>
</reference>
<dbReference type="InterPro" id="IPR005598">
    <property type="entry name" value="ATP_synth_I"/>
</dbReference>
<dbReference type="Proteomes" id="UP000539953">
    <property type="component" value="Unassembled WGS sequence"/>
</dbReference>
<dbReference type="Pfam" id="PF03899">
    <property type="entry name" value="ATP-synt_I"/>
    <property type="match status" value="1"/>
</dbReference>
<evidence type="ECO:0000313" key="8">
    <source>
        <dbReference type="Proteomes" id="UP000539953"/>
    </source>
</evidence>
<organism evidence="7 8">
    <name type="scientific">Catenisphaera adipataccumulans</name>
    <dbReference type="NCBI Taxonomy" id="700500"/>
    <lineage>
        <taxon>Bacteria</taxon>
        <taxon>Bacillati</taxon>
        <taxon>Bacillota</taxon>
        <taxon>Erysipelotrichia</taxon>
        <taxon>Erysipelotrichales</taxon>
        <taxon>Erysipelotrichaceae</taxon>
        <taxon>Catenisphaera</taxon>
    </lineage>
</organism>
<accession>A0A7W8CVK8</accession>
<evidence type="ECO:0000256" key="4">
    <source>
        <dbReference type="ARBA" id="ARBA00022989"/>
    </source>
</evidence>
<keyword evidence="5 6" id="KW-0472">Membrane</keyword>
<evidence type="ECO:0000256" key="5">
    <source>
        <dbReference type="ARBA" id="ARBA00023136"/>
    </source>
</evidence>
<evidence type="ECO:0000313" key="7">
    <source>
        <dbReference type="EMBL" id="MBB5182400.1"/>
    </source>
</evidence>
<dbReference type="RefSeq" id="WP_183327032.1">
    <property type="nucleotide sequence ID" value="NZ_JACHHK010000001.1"/>
</dbReference>
<name>A0A7W8CVK8_9FIRM</name>
<dbReference type="AlphaFoldDB" id="A0A7W8CVK8"/>
<comment type="subcellular location">
    <subcellularLocation>
        <location evidence="1">Cell membrane</location>
        <topology evidence="1">Multi-pass membrane protein</topology>
    </subcellularLocation>
</comment>
<evidence type="ECO:0008006" key="9">
    <source>
        <dbReference type="Google" id="ProtNLM"/>
    </source>
</evidence>
<protein>
    <recommendedName>
        <fullName evidence="9">ATP synthase subunit I</fullName>
    </recommendedName>
</protein>
<evidence type="ECO:0000256" key="6">
    <source>
        <dbReference type="SAM" id="Phobius"/>
    </source>
</evidence>
<evidence type="ECO:0000256" key="1">
    <source>
        <dbReference type="ARBA" id="ARBA00004651"/>
    </source>
</evidence>
<feature type="transmembrane region" description="Helical" evidence="6">
    <location>
        <begin position="96"/>
        <end position="112"/>
    </location>
</feature>
<sequence>MKMATSFRVWAMPVTGSSAPSNMSDLRKLKQSVTRLTLAVGLIVSGICYAVFDFRTFIGVWIGVFTALAGFEMIIRMVRSLPDNGEDGRQMGRGSYALRYAFYALVLAVGALRHVPVLAMLAGFVCHKLSLLIYTYQNRQKGGE</sequence>
<gene>
    <name evidence="7" type="ORF">HNQ47_000403</name>
</gene>
<evidence type="ECO:0000256" key="2">
    <source>
        <dbReference type="ARBA" id="ARBA00022475"/>
    </source>
</evidence>
<feature type="transmembrane region" description="Helical" evidence="6">
    <location>
        <begin position="33"/>
        <end position="52"/>
    </location>
</feature>
<evidence type="ECO:0000256" key="3">
    <source>
        <dbReference type="ARBA" id="ARBA00022692"/>
    </source>
</evidence>
<keyword evidence="8" id="KW-1185">Reference proteome</keyword>